<feature type="transmembrane region" description="Helical" evidence="1">
    <location>
        <begin position="310"/>
        <end position="330"/>
    </location>
</feature>
<dbReference type="Pfam" id="PF09852">
    <property type="entry name" value="DUF2079"/>
    <property type="match status" value="1"/>
</dbReference>
<keyword evidence="1" id="KW-1133">Transmembrane helix</keyword>
<comment type="caution">
    <text evidence="2">The sequence shown here is derived from an EMBL/GenBank/DDBJ whole genome shotgun (WGS) entry which is preliminary data.</text>
</comment>
<proteinExistence type="predicted"/>
<feature type="transmembrane region" description="Helical" evidence="1">
    <location>
        <begin position="342"/>
        <end position="363"/>
    </location>
</feature>
<sequence>MKEFLRTYRQAPFLVVIFLIFLYSLVFSYFSINRLNNLHAHYYDLGIMDQVVYNTARGRILTMTHPDLAVIISRFAIHFDPIMALLAPFYLIHQTPVILLVAQSIILALGAWAVFLIAKKVLVKPWLAALFAFLYLNYYPMQLANLFDFHAVTFATTGLLFAFYFLAMRPLKSEKNNDLMGLILVLISLLAKENVSLLVVFLSVYLYFRHKKRKFYIILGAGSAVLFLFIAFQVIPFYNSASSFAMKYYDFRYPLALLRQLFSLNSIKYLLTVLYPLGFISLFAPVALLIAAPEFLLILLSANSNMRQMYFHYTALILPFVIISAIYGFNRLQQILPAFPKKIPVLAILLLAVSIFTTYRYAFKRYPLSRVNRQTLATVLYWRDKLADDQIKVASTGSIAPFFTEREYFYHFFFDPAYKQVGISPTQILANQTKYEKADYIIIRKSDVNLNDKLKSAYYNALKQNSAYQQVDDRNGIEVYVKNTRGYSGKFIRDPSAFRLFE</sequence>
<dbReference type="Proteomes" id="UP000176480">
    <property type="component" value="Unassembled WGS sequence"/>
</dbReference>
<dbReference type="STRING" id="1802067.A2966_04055"/>
<organism evidence="2 3">
    <name type="scientific">Candidatus Roizmanbacteria bacterium RIFCSPLOWO2_01_FULL_41_22</name>
    <dbReference type="NCBI Taxonomy" id="1802067"/>
    <lineage>
        <taxon>Bacteria</taxon>
        <taxon>Candidatus Roizmaniibacteriota</taxon>
    </lineage>
</organism>
<reference evidence="2 3" key="1">
    <citation type="journal article" date="2016" name="Nat. Commun.">
        <title>Thousands of microbial genomes shed light on interconnected biogeochemical processes in an aquifer system.</title>
        <authorList>
            <person name="Anantharaman K."/>
            <person name="Brown C.T."/>
            <person name="Hug L.A."/>
            <person name="Sharon I."/>
            <person name="Castelle C.J."/>
            <person name="Probst A.J."/>
            <person name="Thomas B.C."/>
            <person name="Singh A."/>
            <person name="Wilkins M.J."/>
            <person name="Karaoz U."/>
            <person name="Brodie E.L."/>
            <person name="Williams K.H."/>
            <person name="Hubbard S.S."/>
            <person name="Banfield J.F."/>
        </authorList>
    </citation>
    <scope>NUCLEOTIDE SEQUENCE [LARGE SCALE GENOMIC DNA]</scope>
</reference>
<feature type="transmembrane region" description="Helical" evidence="1">
    <location>
        <begin position="215"/>
        <end position="238"/>
    </location>
</feature>
<feature type="transmembrane region" description="Helical" evidence="1">
    <location>
        <begin position="12"/>
        <end position="32"/>
    </location>
</feature>
<evidence type="ECO:0000313" key="3">
    <source>
        <dbReference type="Proteomes" id="UP000176480"/>
    </source>
</evidence>
<dbReference type="EMBL" id="MGAR01000019">
    <property type="protein sequence ID" value="OGK51788.1"/>
    <property type="molecule type" value="Genomic_DNA"/>
</dbReference>
<evidence type="ECO:0000256" key="1">
    <source>
        <dbReference type="SAM" id="Phobius"/>
    </source>
</evidence>
<feature type="transmembrane region" description="Helical" evidence="1">
    <location>
        <begin position="123"/>
        <end position="139"/>
    </location>
</feature>
<feature type="transmembrane region" description="Helical" evidence="1">
    <location>
        <begin position="273"/>
        <end position="298"/>
    </location>
</feature>
<evidence type="ECO:0008006" key="4">
    <source>
        <dbReference type="Google" id="ProtNLM"/>
    </source>
</evidence>
<evidence type="ECO:0000313" key="2">
    <source>
        <dbReference type="EMBL" id="OGK51788.1"/>
    </source>
</evidence>
<feature type="transmembrane region" description="Helical" evidence="1">
    <location>
        <begin position="97"/>
        <end position="117"/>
    </location>
</feature>
<gene>
    <name evidence="2" type="ORF">A2966_04055</name>
</gene>
<protein>
    <recommendedName>
        <fullName evidence="4">DUF2079 domain-containing protein</fullName>
    </recommendedName>
</protein>
<accession>A0A1F7J854</accession>
<feature type="transmembrane region" description="Helical" evidence="1">
    <location>
        <begin position="68"/>
        <end position="90"/>
    </location>
</feature>
<dbReference type="InterPro" id="IPR018650">
    <property type="entry name" value="STSV1_Orf64"/>
</dbReference>
<dbReference type="AlphaFoldDB" id="A0A1F7J854"/>
<feature type="transmembrane region" description="Helical" evidence="1">
    <location>
        <begin position="146"/>
        <end position="167"/>
    </location>
</feature>
<keyword evidence="1" id="KW-0812">Transmembrane</keyword>
<feature type="transmembrane region" description="Helical" evidence="1">
    <location>
        <begin position="179"/>
        <end position="208"/>
    </location>
</feature>
<name>A0A1F7J854_9BACT</name>
<keyword evidence="1" id="KW-0472">Membrane</keyword>